<dbReference type="EMBL" id="IACM01111364">
    <property type="protein sequence ID" value="LAB33994.1"/>
    <property type="molecule type" value="Transcribed_RNA"/>
</dbReference>
<name>A0A2D4MKU3_9SAUR</name>
<accession>A0A2D4MKU3</accession>
<dbReference type="AlphaFoldDB" id="A0A2D4MKU3"/>
<reference evidence="1" key="1">
    <citation type="submission" date="2017-07" db="EMBL/GenBank/DDBJ databases">
        <authorList>
            <person name="Mikheyev A."/>
            <person name="Grau M."/>
        </authorList>
    </citation>
    <scope>NUCLEOTIDE SEQUENCE</scope>
    <source>
        <tissue evidence="1">Venom_gland</tissue>
    </source>
</reference>
<sequence>MQWLLLAGCVSLPLDGRGKAVTSRVHFFNGGREKSLNPLFRPEAHLPKIKSILIFFPLREGPCSWGRGQIKELTSSGTQPTASLVWIKDGVQRYTQGHHSNKLNA</sequence>
<protein>
    <submittedName>
        <fullName evidence="1">Uncharacterized protein</fullName>
    </submittedName>
</protein>
<proteinExistence type="predicted"/>
<reference evidence="1" key="2">
    <citation type="submission" date="2017-11" db="EMBL/GenBank/DDBJ databases">
        <title>Coralsnake Venomics: Analyses of Venom Gland Transcriptomes and Proteomes of Six Brazilian Taxa.</title>
        <authorList>
            <person name="Aird S.D."/>
            <person name="Jorge da Silva N."/>
            <person name="Qiu L."/>
            <person name="Villar-Briones A."/>
            <person name="Aparecida-Saddi V."/>
            <person name="Campos-Telles M.P."/>
            <person name="Grau M."/>
            <person name="Mikheyev A.S."/>
        </authorList>
    </citation>
    <scope>NUCLEOTIDE SEQUENCE</scope>
    <source>
        <tissue evidence="1">Venom_gland</tissue>
    </source>
</reference>
<organism evidence="1">
    <name type="scientific">Micrurus spixii</name>
    <name type="common">Amazon coral snake</name>
    <dbReference type="NCBI Taxonomy" id="129469"/>
    <lineage>
        <taxon>Eukaryota</taxon>
        <taxon>Metazoa</taxon>
        <taxon>Chordata</taxon>
        <taxon>Craniata</taxon>
        <taxon>Vertebrata</taxon>
        <taxon>Euteleostomi</taxon>
        <taxon>Lepidosauria</taxon>
        <taxon>Squamata</taxon>
        <taxon>Bifurcata</taxon>
        <taxon>Unidentata</taxon>
        <taxon>Episquamata</taxon>
        <taxon>Toxicofera</taxon>
        <taxon>Serpentes</taxon>
        <taxon>Colubroidea</taxon>
        <taxon>Elapidae</taxon>
        <taxon>Elapinae</taxon>
        <taxon>Micrurus</taxon>
    </lineage>
</organism>
<evidence type="ECO:0000313" key="1">
    <source>
        <dbReference type="EMBL" id="LAB33994.1"/>
    </source>
</evidence>